<feature type="region of interest" description="Jag_N domain" evidence="6">
    <location>
        <begin position="6"/>
        <end position="56"/>
    </location>
</feature>
<dbReference type="Gene3D" id="3.30.30.80">
    <property type="entry name" value="probable RNA-binding protein from clostridium symbiosum atcc 14940"/>
    <property type="match status" value="1"/>
</dbReference>
<feature type="domain" description="R3H" evidence="7">
    <location>
        <begin position="180"/>
        <end position="246"/>
    </location>
</feature>
<dbReference type="PROSITE" id="PS51061">
    <property type="entry name" value="R3H"/>
    <property type="match status" value="1"/>
</dbReference>
<dbReference type="InterPro" id="IPR004087">
    <property type="entry name" value="KH_dom"/>
</dbReference>
<dbReference type="Proteomes" id="UP000425960">
    <property type="component" value="Chromosome"/>
</dbReference>
<dbReference type="CDD" id="cd02644">
    <property type="entry name" value="R3H_jag"/>
    <property type="match status" value="1"/>
</dbReference>
<dbReference type="Gene3D" id="3.30.1370.50">
    <property type="entry name" value="R3H-like domain"/>
    <property type="match status" value="1"/>
</dbReference>
<dbReference type="AlphaFoldDB" id="A0A5K7ZUU4"/>
<comment type="subcellular location">
    <subcellularLocation>
        <location evidence="6">Cytoplasm</location>
    </subcellularLocation>
</comment>
<dbReference type="SMART" id="SM01245">
    <property type="entry name" value="Jag_N"/>
    <property type="match status" value="1"/>
</dbReference>
<keyword evidence="4 6" id="KW-0143">Chaperone</keyword>
<dbReference type="GO" id="GO:0005737">
    <property type="term" value="C:cytoplasm"/>
    <property type="evidence" value="ECO:0007669"/>
    <property type="project" value="UniProtKB-SubCell"/>
</dbReference>
<dbReference type="GO" id="GO:0003723">
    <property type="term" value="F:RNA binding"/>
    <property type="evidence" value="ECO:0007669"/>
    <property type="project" value="UniProtKB-UniRule"/>
</dbReference>
<dbReference type="PANTHER" id="PTHR35800">
    <property type="entry name" value="PROTEIN JAG"/>
    <property type="match status" value="1"/>
</dbReference>
<organism evidence="8 9">
    <name type="scientific">Desulfosarcina ovata subsp. sediminis</name>
    <dbReference type="NCBI Taxonomy" id="885957"/>
    <lineage>
        <taxon>Bacteria</taxon>
        <taxon>Pseudomonadati</taxon>
        <taxon>Thermodesulfobacteriota</taxon>
        <taxon>Desulfobacteria</taxon>
        <taxon>Desulfobacterales</taxon>
        <taxon>Desulfosarcinaceae</taxon>
        <taxon>Desulfosarcina</taxon>
    </lineage>
</organism>
<gene>
    <name evidence="6" type="primary">khpB</name>
    <name evidence="6" type="synonym">eloR</name>
    <name evidence="8" type="ORF">DSCO28_45730</name>
</gene>
<keyword evidence="8" id="KW-0238">DNA-binding</keyword>
<sequence length="259" mass="29968">MLKEIEFLGKNVEKALEKASDELNLPINKIKHEVLTYGSTGIFGLVGVKKAKIKVFFEIEKIEEKRVNKFIEEKERPTDDYKKLQYSESEKESSIDTDVNLDYGKHALKTIVDAISDNAEIDAKKKGDKYLFEISAGDSGVLIGKRGQTLEAIQYLLEKMINKKSRNRLRVMVDIEGYLDKRKNNLKQMAQRMAEKAKRIKKPVTIGQMNAHDRRIVHIHLKDEQGIRTQSVGEGYYRKLMIFPKKQGNRRPRKEKNTE</sequence>
<dbReference type="SUPFAM" id="SSF82708">
    <property type="entry name" value="R3H domain"/>
    <property type="match status" value="1"/>
</dbReference>
<keyword evidence="1 6" id="KW-0963">Cytoplasm</keyword>
<dbReference type="InterPro" id="IPR039247">
    <property type="entry name" value="KhpB"/>
</dbReference>
<dbReference type="InterPro" id="IPR015946">
    <property type="entry name" value="KH_dom-like_a/b"/>
</dbReference>
<keyword evidence="5 6" id="KW-0961">Cell wall biogenesis/degradation</keyword>
<dbReference type="InterPro" id="IPR034079">
    <property type="entry name" value="R3H_KhpB"/>
</dbReference>
<dbReference type="PANTHER" id="PTHR35800:SF1">
    <property type="entry name" value="RNA-BINDING PROTEIN KHPB"/>
    <property type="match status" value="1"/>
</dbReference>
<dbReference type="Pfam" id="PF13083">
    <property type="entry name" value="KH_KhpA-B"/>
    <property type="match status" value="1"/>
</dbReference>
<keyword evidence="3 6" id="KW-0133">Cell shape</keyword>
<comment type="domain">
    <text evidence="6">Has an N-terminal Jag-N domain and 2 RNA-binding domains (KH and R3H).</text>
</comment>
<reference evidence="8 9" key="1">
    <citation type="submission" date="2019-11" db="EMBL/GenBank/DDBJ databases">
        <title>Comparative genomics of hydrocarbon-degrading Desulfosarcina strains.</title>
        <authorList>
            <person name="Watanabe M."/>
            <person name="Kojima H."/>
            <person name="Fukui M."/>
        </authorList>
    </citation>
    <scope>NUCLEOTIDE SEQUENCE [LARGE SCALE GENOMIC DNA]</scope>
    <source>
        <strain evidence="8 9">28bB2T</strain>
    </source>
</reference>
<dbReference type="SMART" id="SM00393">
    <property type="entry name" value="R3H"/>
    <property type="match status" value="1"/>
</dbReference>
<evidence type="ECO:0000256" key="1">
    <source>
        <dbReference type="ARBA" id="ARBA00022490"/>
    </source>
</evidence>
<comment type="function">
    <text evidence="6">A probable RNA chaperone. Forms a complex with KhpA which binds to cellular RNA and controls its expression. Plays a role in peptidoglycan (PG) homeostasis and cell length regulation.</text>
</comment>
<dbReference type="Gene3D" id="3.30.300.20">
    <property type="match status" value="1"/>
</dbReference>
<evidence type="ECO:0000313" key="8">
    <source>
        <dbReference type="EMBL" id="BBO84007.1"/>
    </source>
</evidence>
<comment type="similarity">
    <text evidence="6">Belongs to the KhpB RNA-binding protein family.</text>
</comment>
<accession>A0A5K7ZUU4</accession>
<dbReference type="EMBL" id="AP021876">
    <property type="protein sequence ID" value="BBO84007.1"/>
    <property type="molecule type" value="Genomic_DNA"/>
</dbReference>
<dbReference type="KEGG" id="dov:DSCO28_45730"/>
<dbReference type="InterPro" id="IPR038247">
    <property type="entry name" value="Jag_N_dom_sf"/>
</dbReference>
<evidence type="ECO:0000313" key="9">
    <source>
        <dbReference type="Proteomes" id="UP000425960"/>
    </source>
</evidence>
<evidence type="ECO:0000256" key="2">
    <source>
        <dbReference type="ARBA" id="ARBA00022884"/>
    </source>
</evidence>
<protein>
    <recommendedName>
        <fullName evidence="6">RNA-binding protein KhpB</fullName>
    </recommendedName>
    <alternativeName>
        <fullName evidence="6">RNA-binding protein EloR</fullName>
    </alternativeName>
</protein>
<dbReference type="RefSeq" id="WP_155324067.1">
    <property type="nucleotide sequence ID" value="NZ_AP021876.1"/>
</dbReference>
<dbReference type="GO" id="GO:0008360">
    <property type="term" value="P:regulation of cell shape"/>
    <property type="evidence" value="ECO:0007669"/>
    <property type="project" value="UniProtKB-KW"/>
</dbReference>
<dbReference type="GO" id="GO:0003677">
    <property type="term" value="F:DNA binding"/>
    <property type="evidence" value="ECO:0007669"/>
    <property type="project" value="UniProtKB-KW"/>
</dbReference>
<dbReference type="InterPro" id="IPR036867">
    <property type="entry name" value="R3H_dom_sf"/>
</dbReference>
<proteinExistence type="inferred from homology"/>
<dbReference type="SMART" id="SM00322">
    <property type="entry name" value="KH"/>
    <property type="match status" value="1"/>
</dbReference>
<dbReference type="NCBIfam" id="NF041568">
    <property type="entry name" value="Jag_EloR"/>
    <property type="match status" value="1"/>
</dbReference>
<evidence type="ECO:0000256" key="4">
    <source>
        <dbReference type="ARBA" id="ARBA00023186"/>
    </source>
</evidence>
<dbReference type="InterPro" id="IPR038008">
    <property type="entry name" value="Jag_KH"/>
</dbReference>
<dbReference type="CDD" id="cd02414">
    <property type="entry name" value="KH-II_Jag"/>
    <property type="match status" value="1"/>
</dbReference>
<dbReference type="Pfam" id="PF14804">
    <property type="entry name" value="Jag_N"/>
    <property type="match status" value="1"/>
</dbReference>
<dbReference type="InterPro" id="IPR032782">
    <property type="entry name" value="KhpB_N"/>
</dbReference>
<evidence type="ECO:0000259" key="7">
    <source>
        <dbReference type="PROSITE" id="PS51061"/>
    </source>
</evidence>
<keyword evidence="2 6" id="KW-0694">RNA-binding</keyword>
<dbReference type="GO" id="GO:0009252">
    <property type="term" value="P:peptidoglycan biosynthetic process"/>
    <property type="evidence" value="ECO:0007669"/>
    <property type="project" value="UniProtKB-UniRule"/>
</dbReference>
<dbReference type="Pfam" id="PF01424">
    <property type="entry name" value="R3H"/>
    <property type="match status" value="1"/>
</dbReference>
<evidence type="ECO:0000256" key="6">
    <source>
        <dbReference type="HAMAP-Rule" id="MF_00867"/>
    </source>
</evidence>
<dbReference type="GO" id="GO:0071555">
    <property type="term" value="P:cell wall organization"/>
    <property type="evidence" value="ECO:0007669"/>
    <property type="project" value="UniProtKB-KW"/>
</dbReference>
<evidence type="ECO:0000256" key="3">
    <source>
        <dbReference type="ARBA" id="ARBA00022960"/>
    </source>
</evidence>
<comment type="subunit">
    <text evidence="6">Forms a complex with KhpA.</text>
</comment>
<dbReference type="InterPro" id="IPR001374">
    <property type="entry name" value="R3H_dom"/>
</dbReference>
<dbReference type="HAMAP" id="MF_00867">
    <property type="entry name" value="KhpB"/>
    <property type="match status" value="1"/>
</dbReference>
<evidence type="ECO:0000256" key="5">
    <source>
        <dbReference type="ARBA" id="ARBA00023316"/>
    </source>
</evidence>
<name>A0A5K7ZUU4_9BACT</name>